<dbReference type="AlphaFoldDB" id="A0AA38WDK5"/>
<dbReference type="PANTHER" id="PTHR44375:SF22">
    <property type="entry name" value="11-BETA-HYDROXYSTEROID DEHYDROGENASE-LIKE 4A"/>
    <property type="match status" value="1"/>
</dbReference>
<accession>A0AA38WDK5</accession>
<dbReference type="InterPro" id="IPR036291">
    <property type="entry name" value="NAD(P)-bd_dom_sf"/>
</dbReference>
<reference evidence="2" key="1">
    <citation type="submission" date="2023-03" db="EMBL/GenBank/DDBJ databases">
        <title>Chromosome-scale reference genome and RAD-based genetic map of yellow starthistle (Centaurea solstitialis) reveal putative structural variation and QTLs associated with invader traits.</title>
        <authorList>
            <person name="Reatini B."/>
            <person name="Cang F.A."/>
            <person name="Jiang Q."/>
            <person name="Mckibben M.T.W."/>
            <person name="Barker M.S."/>
            <person name="Rieseberg L.H."/>
            <person name="Dlugosch K.M."/>
        </authorList>
    </citation>
    <scope>NUCLEOTIDE SEQUENCE</scope>
    <source>
        <strain evidence="2">CAN-66</strain>
        <tissue evidence="2">Leaf</tissue>
    </source>
</reference>
<keyword evidence="3" id="KW-1185">Reference proteome</keyword>
<name>A0AA38WDK5_9ASTR</name>
<protein>
    <submittedName>
        <fullName evidence="2">Uncharacterized protein</fullName>
    </submittedName>
</protein>
<dbReference type="PANTHER" id="PTHR44375">
    <property type="entry name" value="BETA-KETOACYL-ACP REDUCTASE-LIKE PROTEIN-RELATED"/>
    <property type="match status" value="1"/>
</dbReference>
<evidence type="ECO:0000313" key="3">
    <source>
        <dbReference type="Proteomes" id="UP001172457"/>
    </source>
</evidence>
<evidence type="ECO:0000256" key="1">
    <source>
        <dbReference type="RuleBase" id="RU000363"/>
    </source>
</evidence>
<dbReference type="Proteomes" id="UP001172457">
    <property type="component" value="Chromosome 5"/>
</dbReference>
<sequence>MADDQTVFSTLVPWAELSGKVVMVTGASSGLGREFCLDLAKAGCKIVAAARRVDRLVSLCDEINGAGAENVGAAAVELDVAAKGPAIEASVKKAWDGFGRIDCLINNAGVRGNVLSPLDLPEEEWESTMRTNLTGTWLVSKYVCKHMRDAKIGGSIINISSTAGLDRGQQPGALAYASSKTGVVTLSKVMAMELGMYKIRVNSINPGLFNSEITERLMKKPWLSNYGRRTIPLGTNGTTDPALTSLVRYLIHDSSEYITGNTFIVDGGHTLTGASEMGKFDVNGLPLGLNVNMNPLHSSKSQTMADDKTVFSNLVPWDELSGKVVMVTGASSGIGWEFCINLAKAGCKIVAAARRVDRLVSLCDKINGADNVVAMAVELDVAAKGPAIEASVKKAWDAFGRIDCLINNAGVRGTVSSPLELSEKEWDNTMRTNLTGTWLVSKYVCKHMRDANIRGSVINISSTVAVDRVYQPGALAYASSKAAVVTLTKLNIII</sequence>
<dbReference type="Gene3D" id="3.40.50.720">
    <property type="entry name" value="NAD(P)-binding Rossmann-like Domain"/>
    <property type="match status" value="2"/>
</dbReference>
<dbReference type="EMBL" id="JARYMX010000005">
    <property type="protein sequence ID" value="KAJ9548225.1"/>
    <property type="molecule type" value="Genomic_DNA"/>
</dbReference>
<comment type="caution">
    <text evidence="2">The sequence shown here is derived from an EMBL/GenBank/DDBJ whole genome shotgun (WGS) entry which is preliminary data.</text>
</comment>
<dbReference type="InterPro" id="IPR020904">
    <property type="entry name" value="Sc_DH/Rdtase_CS"/>
</dbReference>
<comment type="similarity">
    <text evidence="1">Belongs to the short-chain dehydrogenases/reductases (SDR) family.</text>
</comment>
<proteinExistence type="inferred from homology"/>
<dbReference type="PROSITE" id="PS00061">
    <property type="entry name" value="ADH_SHORT"/>
    <property type="match status" value="1"/>
</dbReference>
<dbReference type="FunFam" id="3.40.50.720:FF:000084">
    <property type="entry name" value="Short-chain dehydrogenase reductase"/>
    <property type="match status" value="2"/>
</dbReference>
<evidence type="ECO:0000313" key="2">
    <source>
        <dbReference type="EMBL" id="KAJ9548225.1"/>
    </source>
</evidence>
<gene>
    <name evidence="2" type="ORF">OSB04_020768</name>
</gene>
<dbReference type="SUPFAM" id="SSF51735">
    <property type="entry name" value="NAD(P)-binding Rossmann-fold domains"/>
    <property type="match status" value="2"/>
</dbReference>
<dbReference type="GO" id="GO:0016616">
    <property type="term" value="F:oxidoreductase activity, acting on the CH-OH group of donors, NAD or NADP as acceptor"/>
    <property type="evidence" value="ECO:0007669"/>
    <property type="project" value="UniProtKB-ARBA"/>
</dbReference>
<dbReference type="PRINTS" id="PR00081">
    <property type="entry name" value="GDHRDH"/>
</dbReference>
<dbReference type="PRINTS" id="PR00080">
    <property type="entry name" value="SDRFAMILY"/>
</dbReference>
<dbReference type="InterPro" id="IPR002347">
    <property type="entry name" value="SDR_fam"/>
</dbReference>
<dbReference type="CDD" id="cd05233">
    <property type="entry name" value="SDR_c"/>
    <property type="match status" value="2"/>
</dbReference>
<organism evidence="2 3">
    <name type="scientific">Centaurea solstitialis</name>
    <name type="common">yellow star-thistle</name>
    <dbReference type="NCBI Taxonomy" id="347529"/>
    <lineage>
        <taxon>Eukaryota</taxon>
        <taxon>Viridiplantae</taxon>
        <taxon>Streptophyta</taxon>
        <taxon>Embryophyta</taxon>
        <taxon>Tracheophyta</taxon>
        <taxon>Spermatophyta</taxon>
        <taxon>Magnoliopsida</taxon>
        <taxon>eudicotyledons</taxon>
        <taxon>Gunneridae</taxon>
        <taxon>Pentapetalae</taxon>
        <taxon>asterids</taxon>
        <taxon>campanulids</taxon>
        <taxon>Asterales</taxon>
        <taxon>Asteraceae</taxon>
        <taxon>Carduoideae</taxon>
        <taxon>Cardueae</taxon>
        <taxon>Centaureinae</taxon>
        <taxon>Centaurea</taxon>
    </lineage>
</organism>
<dbReference type="Pfam" id="PF00106">
    <property type="entry name" value="adh_short"/>
    <property type="match status" value="2"/>
</dbReference>